<keyword evidence="1" id="KW-0479">Metal-binding</keyword>
<reference evidence="7" key="1">
    <citation type="submission" date="2019-05" db="EMBL/GenBank/DDBJ databases">
        <authorList>
            <person name="Zhang S."/>
            <person name="Liu J."/>
        </authorList>
    </citation>
    <scope>NUCLEOTIDE SEQUENCE [LARGE SCALE GENOMIC DNA]</scope>
</reference>
<evidence type="ECO:0000313" key="8">
    <source>
        <dbReference type="Proteomes" id="UP000694520"/>
    </source>
</evidence>
<dbReference type="SUPFAM" id="SSF57756">
    <property type="entry name" value="Retrovirus zinc finger-like domains"/>
    <property type="match status" value="2"/>
</dbReference>
<protein>
    <recommendedName>
        <fullName evidence="6">CCHC-type domain-containing protein</fullName>
    </recommendedName>
</protein>
<dbReference type="PANTHER" id="PTHR40389:SF3">
    <property type="entry name" value="IGE-BINDING PROTEIN"/>
    <property type="match status" value="1"/>
</dbReference>
<dbReference type="GeneTree" id="ENSGT00940000162994"/>
<sequence>MSLPPPPIPSQAGPIPKDMKCRPQDIKPITLPPPPYRSGNAPLSIPRRQRRVFSAPGDKFDPQLQACFPLIFDNDEDEQKALGWEPVSFQLVKELKNACVSYGPKAPYTMQLVENLAGQWLTPREWKTIARACLSGGHFILWKSEYDDLARMCALSNQEGELQYITETMLLGQVDYPSLNEQMKLDKIAIRQVANCAFTAWRSLPDGNASGTALSNIKQKSEEPFEDFVSRLSEAVQRIISDSEAAKLLTKQLAFENANSTCQAILRPIRRSGTLIDYIKQCADVGPSMLQGVAIAAAMKGNSYQQAVQSFFTNKNKPTQGDPNNQNRNALPRTCFSCGQVGHISRACPQRPPSSYPPNPAQPVVSALQNPAPQPTYPRSLCPRCQRGYHWARDCRSRFHRNGVFLGPDQQSGNGLRGQPQAPTTIGAASLNPFIPFVPSQSSSEQPQAVQDWTSVPPPQQY</sequence>
<feature type="region of interest" description="Disordered" evidence="5">
    <location>
        <begin position="349"/>
        <end position="372"/>
    </location>
</feature>
<dbReference type="Gene3D" id="1.10.1200.30">
    <property type="match status" value="1"/>
</dbReference>
<keyword evidence="8" id="KW-1185">Reference proteome</keyword>
<dbReference type="AlphaFoldDB" id="A0A8B9X6C2"/>
<evidence type="ECO:0000313" key="7">
    <source>
        <dbReference type="Ensembl" id="ENSBGRP00000017644.1"/>
    </source>
</evidence>
<dbReference type="PANTHER" id="PTHR40389">
    <property type="entry name" value="ENDOGENOUS RETROVIRUS GROUP K MEMBER 24 GAG POLYPROTEIN-RELATED"/>
    <property type="match status" value="1"/>
</dbReference>
<dbReference type="SUPFAM" id="SSF47943">
    <property type="entry name" value="Retrovirus capsid protein, N-terminal core domain"/>
    <property type="match status" value="1"/>
</dbReference>
<dbReference type="Gene3D" id="4.10.60.10">
    <property type="entry name" value="Zinc finger, CCHC-type"/>
    <property type="match status" value="1"/>
</dbReference>
<evidence type="ECO:0000256" key="3">
    <source>
        <dbReference type="ARBA" id="ARBA00022833"/>
    </source>
</evidence>
<evidence type="ECO:0000259" key="6">
    <source>
        <dbReference type="PROSITE" id="PS50158"/>
    </source>
</evidence>
<feature type="region of interest" description="Disordered" evidence="5">
    <location>
        <begin position="436"/>
        <end position="462"/>
    </location>
</feature>
<organism evidence="7 8">
    <name type="scientific">Bos mutus grunniens</name>
    <name type="common">Wild yak</name>
    <name type="synonym">Bos grunniens</name>
    <dbReference type="NCBI Taxonomy" id="30521"/>
    <lineage>
        <taxon>Eukaryota</taxon>
        <taxon>Metazoa</taxon>
        <taxon>Chordata</taxon>
        <taxon>Craniata</taxon>
        <taxon>Vertebrata</taxon>
        <taxon>Euteleostomi</taxon>
        <taxon>Mammalia</taxon>
        <taxon>Eutheria</taxon>
        <taxon>Laurasiatheria</taxon>
        <taxon>Artiodactyla</taxon>
        <taxon>Ruminantia</taxon>
        <taxon>Pecora</taxon>
        <taxon>Bovidae</taxon>
        <taxon>Bovinae</taxon>
        <taxon>Bos</taxon>
    </lineage>
</organism>
<evidence type="ECO:0000256" key="1">
    <source>
        <dbReference type="ARBA" id="ARBA00022723"/>
    </source>
</evidence>
<feature type="compositionally biased region" description="Polar residues" evidence="5">
    <location>
        <begin position="439"/>
        <end position="454"/>
    </location>
</feature>
<dbReference type="Ensembl" id="ENSBGRT00000020426.1">
    <property type="protein sequence ID" value="ENSBGRP00000017644.1"/>
    <property type="gene ID" value="ENSBGRG00000011228.1"/>
</dbReference>
<dbReference type="Gene3D" id="1.10.375.10">
    <property type="entry name" value="Human Immunodeficiency Virus Type 1 Capsid Protein"/>
    <property type="match status" value="1"/>
</dbReference>
<dbReference type="GO" id="GO:0008270">
    <property type="term" value="F:zinc ion binding"/>
    <property type="evidence" value="ECO:0007669"/>
    <property type="project" value="UniProtKB-KW"/>
</dbReference>
<evidence type="ECO:0000256" key="5">
    <source>
        <dbReference type="SAM" id="MobiDB-lite"/>
    </source>
</evidence>
<dbReference type="Pfam" id="PF00098">
    <property type="entry name" value="zf-CCHC"/>
    <property type="match status" value="1"/>
</dbReference>
<dbReference type="SMART" id="SM00343">
    <property type="entry name" value="ZnF_C2HC"/>
    <property type="match status" value="2"/>
</dbReference>
<dbReference type="Pfam" id="PF14787">
    <property type="entry name" value="zf-CCHC_5"/>
    <property type="match status" value="1"/>
</dbReference>
<reference evidence="7" key="3">
    <citation type="submission" date="2025-09" db="UniProtKB">
        <authorList>
            <consortium name="Ensembl"/>
        </authorList>
    </citation>
    <scope>IDENTIFICATION</scope>
</reference>
<dbReference type="SUPFAM" id="SSF47353">
    <property type="entry name" value="Retrovirus capsid dimerization domain-like"/>
    <property type="match status" value="1"/>
</dbReference>
<evidence type="ECO:0000256" key="2">
    <source>
        <dbReference type="ARBA" id="ARBA00022771"/>
    </source>
</evidence>
<dbReference type="PROSITE" id="PS50158">
    <property type="entry name" value="ZF_CCHC"/>
    <property type="match status" value="1"/>
</dbReference>
<proteinExistence type="predicted"/>
<dbReference type="InterPro" id="IPR008916">
    <property type="entry name" value="Retrov_capsid_C"/>
</dbReference>
<dbReference type="Pfam" id="PF00607">
    <property type="entry name" value="Gag_p24"/>
    <property type="match status" value="1"/>
</dbReference>
<dbReference type="InterPro" id="IPR045345">
    <property type="entry name" value="Gag_p24_C"/>
</dbReference>
<keyword evidence="3" id="KW-0862">Zinc</keyword>
<dbReference type="GO" id="GO:0003676">
    <property type="term" value="F:nucleic acid binding"/>
    <property type="evidence" value="ECO:0007669"/>
    <property type="project" value="InterPro"/>
</dbReference>
<feature type="domain" description="CCHC-type" evidence="6">
    <location>
        <begin position="335"/>
        <end position="350"/>
    </location>
</feature>
<accession>A0A8B9X6C2</accession>
<dbReference type="InterPro" id="IPR036875">
    <property type="entry name" value="Znf_CCHC_sf"/>
</dbReference>
<keyword evidence="2 4" id="KW-0863">Zinc-finger</keyword>
<name>A0A8B9X6C2_BOSMU</name>
<dbReference type="Proteomes" id="UP000694520">
    <property type="component" value="Chromosome 11"/>
</dbReference>
<dbReference type="GO" id="GO:0016032">
    <property type="term" value="P:viral process"/>
    <property type="evidence" value="ECO:0007669"/>
    <property type="project" value="InterPro"/>
</dbReference>
<evidence type="ECO:0000256" key="4">
    <source>
        <dbReference type="PROSITE-ProRule" id="PRU00047"/>
    </source>
</evidence>
<dbReference type="InterPro" id="IPR008919">
    <property type="entry name" value="Retrov_capsid_N"/>
</dbReference>
<dbReference type="Pfam" id="PF19317">
    <property type="entry name" value="Gag_p24_C"/>
    <property type="match status" value="1"/>
</dbReference>
<feature type="compositionally biased region" description="Pro residues" evidence="5">
    <location>
        <begin position="350"/>
        <end position="361"/>
    </location>
</feature>
<dbReference type="InterPro" id="IPR050195">
    <property type="entry name" value="Primate_lentivir_Gag_pol-like"/>
</dbReference>
<reference evidence="7" key="2">
    <citation type="submission" date="2025-08" db="UniProtKB">
        <authorList>
            <consortium name="Ensembl"/>
        </authorList>
    </citation>
    <scope>IDENTIFICATION</scope>
</reference>
<feature type="region of interest" description="Disordered" evidence="5">
    <location>
        <begin position="1"/>
        <end position="43"/>
    </location>
</feature>
<dbReference type="InterPro" id="IPR001878">
    <property type="entry name" value="Znf_CCHC"/>
</dbReference>